<evidence type="ECO:0000313" key="3">
    <source>
        <dbReference type="EMBL" id="CAI9623830.1"/>
    </source>
</evidence>
<dbReference type="Pfam" id="PF01429">
    <property type="entry name" value="MBD"/>
    <property type="match status" value="1"/>
</dbReference>
<dbReference type="EMBL" id="CATNWA010021770">
    <property type="protein sequence ID" value="CAI9623830.1"/>
    <property type="molecule type" value="Genomic_DNA"/>
</dbReference>
<dbReference type="SMART" id="SM00391">
    <property type="entry name" value="MBD"/>
    <property type="match status" value="1"/>
</dbReference>
<keyword evidence="4" id="KW-1185">Reference proteome</keyword>
<accession>A0ABN9HPV8</accession>
<dbReference type="Gene3D" id="3.30.890.10">
    <property type="entry name" value="Methyl-cpg-binding Protein 2, Chain A"/>
    <property type="match status" value="1"/>
</dbReference>
<dbReference type="Proteomes" id="UP001162483">
    <property type="component" value="Unassembled WGS sequence"/>
</dbReference>
<evidence type="ECO:0000256" key="1">
    <source>
        <dbReference type="SAM" id="MobiDB-lite"/>
    </source>
</evidence>
<gene>
    <name evidence="3" type="ORF">SPARVUS_LOCUS16533177</name>
</gene>
<dbReference type="PROSITE" id="PS50982">
    <property type="entry name" value="MBD"/>
    <property type="match status" value="1"/>
</dbReference>
<dbReference type="InterPro" id="IPR001739">
    <property type="entry name" value="Methyl_CpG_DNA-bd"/>
</dbReference>
<reference evidence="3" key="1">
    <citation type="submission" date="2023-05" db="EMBL/GenBank/DDBJ databases">
        <authorList>
            <person name="Stuckert A."/>
        </authorList>
    </citation>
    <scope>NUCLEOTIDE SEQUENCE</scope>
</reference>
<feature type="domain" description="MBD" evidence="2">
    <location>
        <begin position="35"/>
        <end position="106"/>
    </location>
</feature>
<organism evidence="3 4">
    <name type="scientific">Staurois parvus</name>
    <dbReference type="NCBI Taxonomy" id="386267"/>
    <lineage>
        <taxon>Eukaryota</taxon>
        <taxon>Metazoa</taxon>
        <taxon>Chordata</taxon>
        <taxon>Craniata</taxon>
        <taxon>Vertebrata</taxon>
        <taxon>Euteleostomi</taxon>
        <taxon>Amphibia</taxon>
        <taxon>Batrachia</taxon>
        <taxon>Anura</taxon>
        <taxon>Neobatrachia</taxon>
        <taxon>Ranoidea</taxon>
        <taxon>Ranidae</taxon>
        <taxon>Staurois</taxon>
    </lineage>
</organism>
<feature type="non-terminal residue" evidence="3">
    <location>
        <position position="1"/>
    </location>
</feature>
<dbReference type="SUPFAM" id="SSF54171">
    <property type="entry name" value="DNA-binding domain"/>
    <property type="match status" value="1"/>
</dbReference>
<dbReference type="InterPro" id="IPR016177">
    <property type="entry name" value="DNA-bd_dom_sf"/>
</dbReference>
<proteinExistence type="predicted"/>
<evidence type="ECO:0000259" key="2">
    <source>
        <dbReference type="PROSITE" id="PS50982"/>
    </source>
</evidence>
<evidence type="ECO:0000313" key="4">
    <source>
        <dbReference type="Proteomes" id="UP001162483"/>
    </source>
</evidence>
<name>A0ABN9HPV8_9NEOB</name>
<protein>
    <recommendedName>
        <fullName evidence="2">MBD domain-containing protein</fullName>
    </recommendedName>
</protein>
<feature type="non-terminal residue" evidence="3">
    <location>
        <position position="153"/>
    </location>
</feature>
<sequence length="153" mass="17607">TAWRASDWTVSRQNPWTSHNDCARIKDPRKLNPLKMELPMSPERFPLAGERSLHRERRGRTAGRHDVYFISPEGTKFRSKIALEKYLNTNYAEIKLEDFDFSVPSQQRHGTSIIAEFIKMDNGERSATHCSVPEEHKGPTKDHPEDPGGDHPE</sequence>
<feature type="region of interest" description="Disordered" evidence="1">
    <location>
        <begin position="124"/>
        <end position="153"/>
    </location>
</feature>
<comment type="caution">
    <text evidence="3">The sequence shown here is derived from an EMBL/GenBank/DDBJ whole genome shotgun (WGS) entry which is preliminary data.</text>
</comment>